<reference evidence="6 7" key="1">
    <citation type="submission" date="2019-08" db="EMBL/GenBank/DDBJ databases">
        <authorList>
            <person name="Herpell B J."/>
        </authorList>
    </citation>
    <scope>NUCLEOTIDE SEQUENCE [LARGE SCALE GENOMIC DNA]</scope>
    <source>
        <strain evidence="7">Msb3</strain>
    </source>
</reference>
<dbReference type="PROSITE" id="PS50931">
    <property type="entry name" value="HTH_LYSR"/>
    <property type="match status" value="1"/>
</dbReference>
<keyword evidence="4" id="KW-0804">Transcription</keyword>
<evidence type="ECO:0000313" key="7">
    <source>
        <dbReference type="Proteomes" id="UP000325811"/>
    </source>
</evidence>
<dbReference type="Gene3D" id="3.40.190.290">
    <property type="match status" value="1"/>
</dbReference>
<comment type="similarity">
    <text evidence="1">Belongs to the LysR transcriptional regulatory family.</text>
</comment>
<dbReference type="Proteomes" id="UP000325811">
    <property type="component" value="Chromosome I"/>
</dbReference>
<sequence>MDKLQAMQVFTRVVDTNSFSGAADSLHMTRSSVTTIIQALEAYLKVRLLNRTTRRISLTPDGAAYYERCSRILAEVEDSESSFSRASAPRGKLKVDMPGSIGRLLVVPALDEFHSRYPDIDLMLGVGDKAVDLIQDSVDCAIRMGPMQDSTLVARRVGVSEFVTVASPEYIARNGAPASLAELETHTAVNYFSSRNGRIVEMDFIVDSKPVEVRMRSKLAANDGDAYLQCGLRGLGLIQVPHFLAQPHLESGALIEVLGKWRPSPFPISAVYPQNRHLSPQVRVFVEWVAELFENCQLLRADNVLPSGIAQYVKHRQASNAAGHVLESARAPGARSRDMAPM</sequence>
<dbReference type="InterPro" id="IPR036388">
    <property type="entry name" value="WH-like_DNA-bd_sf"/>
</dbReference>
<accession>A0A5Q4YSR4</accession>
<organism evidence="6 7">
    <name type="scientific">Paraburkholderia dioscoreae</name>
    <dbReference type="NCBI Taxonomy" id="2604047"/>
    <lineage>
        <taxon>Bacteria</taxon>
        <taxon>Pseudomonadati</taxon>
        <taxon>Pseudomonadota</taxon>
        <taxon>Betaproteobacteria</taxon>
        <taxon>Burkholderiales</taxon>
        <taxon>Burkholderiaceae</taxon>
        <taxon>Paraburkholderia</taxon>
    </lineage>
</organism>
<dbReference type="FunFam" id="1.10.10.10:FF:000001">
    <property type="entry name" value="LysR family transcriptional regulator"/>
    <property type="match status" value="1"/>
</dbReference>
<dbReference type="GO" id="GO:0003700">
    <property type="term" value="F:DNA-binding transcription factor activity"/>
    <property type="evidence" value="ECO:0007669"/>
    <property type="project" value="InterPro"/>
</dbReference>
<evidence type="ECO:0000259" key="5">
    <source>
        <dbReference type="PROSITE" id="PS50931"/>
    </source>
</evidence>
<feature type="domain" description="HTH lysR-type" evidence="5">
    <location>
        <begin position="1"/>
        <end position="59"/>
    </location>
</feature>
<dbReference type="PANTHER" id="PTHR30537:SF72">
    <property type="entry name" value="LYSR FAMILY TRANSCRIPTIONAL REGULATOR"/>
    <property type="match status" value="1"/>
</dbReference>
<evidence type="ECO:0000313" key="6">
    <source>
        <dbReference type="EMBL" id="VVD27573.1"/>
    </source>
</evidence>
<dbReference type="InterPro" id="IPR000847">
    <property type="entry name" value="LysR_HTH_N"/>
</dbReference>
<dbReference type="KEGG" id="pdio:PDMSB3_1111"/>
<dbReference type="FunFam" id="3.40.190.290:FF:000001">
    <property type="entry name" value="Transcriptional regulator, LysR family"/>
    <property type="match status" value="1"/>
</dbReference>
<keyword evidence="3" id="KW-0238">DNA-binding</keyword>
<dbReference type="Pfam" id="PF00126">
    <property type="entry name" value="HTH_1"/>
    <property type="match status" value="1"/>
</dbReference>
<dbReference type="InterPro" id="IPR036390">
    <property type="entry name" value="WH_DNA-bd_sf"/>
</dbReference>
<gene>
    <name evidence="6" type="ORF">PDMSB3_1111</name>
</gene>
<evidence type="ECO:0000256" key="2">
    <source>
        <dbReference type="ARBA" id="ARBA00023015"/>
    </source>
</evidence>
<dbReference type="AlphaFoldDB" id="A0A5Q4YSR4"/>
<dbReference type="Gene3D" id="1.10.10.10">
    <property type="entry name" value="Winged helix-like DNA-binding domain superfamily/Winged helix DNA-binding domain"/>
    <property type="match status" value="1"/>
</dbReference>
<dbReference type="EMBL" id="LR699553">
    <property type="protein sequence ID" value="VVD27573.1"/>
    <property type="molecule type" value="Genomic_DNA"/>
</dbReference>
<dbReference type="GO" id="GO:0043565">
    <property type="term" value="F:sequence-specific DNA binding"/>
    <property type="evidence" value="ECO:0007669"/>
    <property type="project" value="TreeGrafter"/>
</dbReference>
<proteinExistence type="inferred from homology"/>
<dbReference type="Pfam" id="PF03466">
    <property type="entry name" value="LysR_substrate"/>
    <property type="match status" value="1"/>
</dbReference>
<dbReference type="InterPro" id="IPR058163">
    <property type="entry name" value="LysR-type_TF_proteobact-type"/>
</dbReference>
<evidence type="ECO:0000256" key="4">
    <source>
        <dbReference type="ARBA" id="ARBA00023163"/>
    </source>
</evidence>
<dbReference type="SUPFAM" id="SSF53850">
    <property type="entry name" value="Periplasmic binding protein-like II"/>
    <property type="match status" value="1"/>
</dbReference>
<dbReference type="PANTHER" id="PTHR30537">
    <property type="entry name" value="HTH-TYPE TRANSCRIPTIONAL REGULATOR"/>
    <property type="match status" value="1"/>
</dbReference>
<dbReference type="GO" id="GO:0006351">
    <property type="term" value="P:DNA-templated transcription"/>
    <property type="evidence" value="ECO:0007669"/>
    <property type="project" value="TreeGrafter"/>
</dbReference>
<evidence type="ECO:0000256" key="3">
    <source>
        <dbReference type="ARBA" id="ARBA00023125"/>
    </source>
</evidence>
<dbReference type="InterPro" id="IPR005119">
    <property type="entry name" value="LysR_subst-bd"/>
</dbReference>
<protein>
    <submittedName>
        <fullName evidence="6">Transcriptional regulator, LysR family</fullName>
    </submittedName>
</protein>
<name>A0A5Q4YSR4_9BURK</name>
<dbReference type="CDD" id="cd08472">
    <property type="entry name" value="PBP2_CrgA_like_3"/>
    <property type="match status" value="1"/>
</dbReference>
<dbReference type="RefSeq" id="WP_165185287.1">
    <property type="nucleotide sequence ID" value="NZ_LR699553.1"/>
</dbReference>
<keyword evidence="7" id="KW-1185">Reference proteome</keyword>
<evidence type="ECO:0000256" key="1">
    <source>
        <dbReference type="ARBA" id="ARBA00009437"/>
    </source>
</evidence>
<keyword evidence="2" id="KW-0805">Transcription regulation</keyword>
<dbReference type="SUPFAM" id="SSF46785">
    <property type="entry name" value="Winged helix' DNA-binding domain"/>
    <property type="match status" value="1"/>
</dbReference>